<dbReference type="RefSeq" id="WP_319836725.1">
    <property type="nucleotide sequence ID" value="NZ_CP137624.1"/>
</dbReference>
<accession>A0ABZ0RY83</accession>
<evidence type="ECO:0000313" key="2">
    <source>
        <dbReference type="Proteomes" id="UP001322664"/>
    </source>
</evidence>
<organism evidence="1 2">
    <name type="scientific">Lysinibacillus louembei</name>
    <dbReference type="NCBI Taxonomy" id="1470088"/>
    <lineage>
        <taxon>Bacteria</taxon>
        <taxon>Bacillati</taxon>
        <taxon>Bacillota</taxon>
        <taxon>Bacilli</taxon>
        <taxon>Bacillales</taxon>
        <taxon>Bacillaceae</taxon>
        <taxon>Lysinibacillus</taxon>
    </lineage>
</organism>
<evidence type="ECO:0000313" key="1">
    <source>
        <dbReference type="EMBL" id="WPK11810.1"/>
    </source>
</evidence>
<keyword evidence="2" id="KW-1185">Reference proteome</keyword>
<dbReference type="InterPro" id="IPR006520">
    <property type="entry name" value="Dit_BPSPP_N"/>
</dbReference>
<protein>
    <submittedName>
        <fullName evidence="1">DUF6558 family protein</fullName>
    </submittedName>
</protein>
<dbReference type="NCBIfam" id="TIGR01633">
    <property type="entry name" value="phi3626_gp14_N"/>
    <property type="match status" value="1"/>
</dbReference>
<sequence>MLESTHFIYDGISSKEMGIKIGWANGNLYNEAFLPQRQIVEKQIANNPSPYFQRVAQLPLSFKLSFYLDSWIKDQDIRKIARWLFQPYYKPFIFDSNPNRIFYALVEGDSSLIHNGLHQGHVELTIRCNSPYSYSHEHRFDHLTFREADKGYHLEEGISSFPDGNLNNMEVTSNGLTIEKIDNSWGSLYLEKKKWSEVQ</sequence>
<proteinExistence type="predicted"/>
<dbReference type="Gene3D" id="2.40.30.200">
    <property type="match status" value="1"/>
</dbReference>
<name>A0ABZ0RY83_9BACI</name>
<gene>
    <name evidence="1" type="ORF">R6U77_18250</name>
</gene>
<dbReference type="EMBL" id="CP137624">
    <property type="protein sequence ID" value="WPK11810.1"/>
    <property type="molecule type" value="Genomic_DNA"/>
</dbReference>
<reference evidence="1 2" key="1">
    <citation type="submission" date="2023-09" db="EMBL/GenBank/DDBJ databases">
        <authorList>
            <person name="Page C.A."/>
            <person name="Perez-Diaz I.M."/>
        </authorList>
    </citation>
    <scope>NUCLEOTIDE SEQUENCE [LARGE SCALE GENOMIC DNA]</scope>
    <source>
        <strain evidence="1 2">Ll15</strain>
    </source>
</reference>
<dbReference type="Proteomes" id="UP001322664">
    <property type="component" value="Chromosome"/>
</dbReference>